<organism evidence="2 3">
    <name type="scientific">Araneus ventricosus</name>
    <name type="common">Orbweaver spider</name>
    <name type="synonym">Epeira ventricosa</name>
    <dbReference type="NCBI Taxonomy" id="182803"/>
    <lineage>
        <taxon>Eukaryota</taxon>
        <taxon>Metazoa</taxon>
        <taxon>Ecdysozoa</taxon>
        <taxon>Arthropoda</taxon>
        <taxon>Chelicerata</taxon>
        <taxon>Arachnida</taxon>
        <taxon>Araneae</taxon>
        <taxon>Araneomorphae</taxon>
        <taxon>Entelegynae</taxon>
        <taxon>Araneoidea</taxon>
        <taxon>Araneidae</taxon>
        <taxon>Araneus</taxon>
    </lineage>
</organism>
<gene>
    <name evidence="2" type="ORF">AVEN_253732_1</name>
</gene>
<evidence type="ECO:0000313" key="2">
    <source>
        <dbReference type="EMBL" id="GBM20935.1"/>
    </source>
</evidence>
<protein>
    <recommendedName>
        <fullName evidence="4">Secreted protein</fullName>
    </recommendedName>
</protein>
<evidence type="ECO:0000313" key="3">
    <source>
        <dbReference type="Proteomes" id="UP000499080"/>
    </source>
</evidence>
<feature type="chain" id="PRO_5021432776" description="Secreted protein" evidence="1">
    <location>
        <begin position="22"/>
        <end position="118"/>
    </location>
</feature>
<name>A0A4Y2DZ73_ARAVE</name>
<proteinExistence type="predicted"/>
<comment type="caution">
    <text evidence="2">The sequence shown here is derived from an EMBL/GenBank/DDBJ whole genome shotgun (WGS) entry which is preliminary data.</text>
</comment>
<dbReference type="EMBL" id="BGPR01000450">
    <property type="protein sequence ID" value="GBM20935.1"/>
    <property type="molecule type" value="Genomic_DNA"/>
</dbReference>
<evidence type="ECO:0000256" key="1">
    <source>
        <dbReference type="SAM" id="SignalP"/>
    </source>
</evidence>
<reference evidence="2 3" key="1">
    <citation type="journal article" date="2019" name="Sci. Rep.">
        <title>Orb-weaving spider Araneus ventricosus genome elucidates the spidroin gene catalogue.</title>
        <authorList>
            <person name="Kono N."/>
            <person name="Nakamura H."/>
            <person name="Ohtoshi R."/>
            <person name="Moran D.A.P."/>
            <person name="Shinohara A."/>
            <person name="Yoshida Y."/>
            <person name="Fujiwara M."/>
            <person name="Mori M."/>
            <person name="Tomita M."/>
            <person name="Arakawa K."/>
        </authorList>
    </citation>
    <scope>NUCLEOTIDE SEQUENCE [LARGE SCALE GENOMIC DNA]</scope>
</reference>
<dbReference type="AlphaFoldDB" id="A0A4Y2DZ73"/>
<evidence type="ECO:0008006" key="4">
    <source>
        <dbReference type="Google" id="ProtNLM"/>
    </source>
</evidence>
<sequence length="118" mass="13379">MNLSLCTLLCICCMRSRLGHGRNKFFPEVQAKRRISVAFLWNTGTQNVAPIDPIIGGCVDSFLFPDLKLLFMGRWNRAVISKCGYRSEVLFDGVARIRYPGSCSLNVSFEVKRNPFQN</sequence>
<feature type="signal peptide" evidence="1">
    <location>
        <begin position="1"/>
        <end position="21"/>
    </location>
</feature>
<dbReference type="Proteomes" id="UP000499080">
    <property type="component" value="Unassembled WGS sequence"/>
</dbReference>
<accession>A0A4Y2DZ73</accession>
<keyword evidence="1" id="KW-0732">Signal</keyword>
<keyword evidence="3" id="KW-1185">Reference proteome</keyword>